<organism evidence="2 3">
    <name type="scientific">Datura stramonium</name>
    <name type="common">Jimsonweed</name>
    <name type="synonym">Common thornapple</name>
    <dbReference type="NCBI Taxonomy" id="4076"/>
    <lineage>
        <taxon>Eukaryota</taxon>
        <taxon>Viridiplantae</taxon>
        <taxon>Streptophyta</taxon>
        <taxon>Embryophyta</taxon>
        <taxon>Tracheophyta</taxon>
        <taxon>Spermatophyta</taxon>
        <taxon>Magnoliopsida</taxon>
        <taxon>eudicotyledons</taxon>
        <taxon>Gunneridae</taxon>
        <taxon>Pentapetalae</taxon>
        <taxon>asterids</taxon>
        <taxon>lamiids</taxon>
        <taxon>Solanales</taxon>
        <taxon>Solanaceae</taxon>
        <taxon>Solanoideae</taxon>
        <taxon>Datureae</taxon>
        <taxon>Datura</taxon>
    </lineage>
</organism>
<comment type="caution">
    <text evidence="2">The sequence shown here is derived from an EMBL/GenBank/DDBJ whole genome shotgun (WGS) entry which is preliminary data.</text>
</comment>
<gene>
    <name evidence="2" type="ORF">HAX54_000395</name>
</gene>
<evidence type="ECO:0000313" key="2">
    <source>
        <dbReference type="EMBL" id="MCD7465007.1"/>
    </source>
</evidence>
<reference evidence="2 3" key="1">
    <citation type="journal article" date="2021" name="BMC Genomics">
        <title>Datura genome reveals duplications of psychoactive alkaloid biosynthetic genes and high mutation rate following tissue culture.</title>
        <authorList>
            <person name="Rajewski A."/>
            <person name="Carter-House D."/>
            <person name="Stajich J."/>
            <person name="Litt A."/>
        </authorList>
    </citation>
    <scope>NUCLEOTIDE SEQUENCE [LARGE SCALE GENOMIC DNA]</scope>
    <source>
        <strain evidence="2">AR-01</strain>
    </source>
</reference>
<proteinExistence type="predicted"/>
<keyword evidence="3" id="KW-1185">Reference proteome</keyword>
<dbReference type="EMBL" id="JACEIK010001010">
    <property type="protein sequence ID" value="MCD7465007.1"/>
    <property type="molecule type" value="Genomic_DNA"/>
</dbReference>
<sequence length="85" mass="9145">MLDVGVIVERLVSLVGVGVGANHGHLDRDKYSFLGSGEDEEAGGPGSPSWRDTPTFAWLSQNRTSIGILSLGHHQNNFIITSLRT</sequence>
<name>A0ABS8T0Y0_DATST</name>
<accession>A0ABS8T0Y0</accession>
<protein>
    <submittedName>
        <fullName evidence="2">Uncharacterized protein</fullName>
    </submittedName>
</protein>
<feature type="region of interest" description="Disordered" evidence="1">
    <location>
        <begin position="32"/>
        <end position="51"/>
    </location>
</feature>
<dbReference type="Proteomes" id="UP000823775">
    <property type="component" value="Unassembled WGS sequence"/>
</dbReference>
<evidence type="ECO:0000256" key="1">
    <source>
        <dbReference type="SAM" id="MobiDB-lite"/>
    </source>
</evidence>
<evidence type="ECO:0000313" key="3">
    <source>
        <dbReference type="Proteomes" id="UP000823775"/>
    </source>
</evidence>